<dbReference type="Proteomes" id="UP000694727">
    <property type="component" value="Unplaced"/>
</dbReference>
<dbReference type="Ensembl" id="ENSSSCT00015033424.1">
    <property type="protein sequence ID" value="ENSSSCP00015013293.1"/>
    <property type="gene ID" value="ENSSSCG00015025195.1"/>
</dbReference>
<dbReference type="Proteomes" id="UP000694720">
    <property type="component" value="Unplaced"/>
</dbReference>
<dbReference type="Proteomes" id="UP000694570">
    <property type="component" value="Unplaced"/>
</dbReference>
<name>A0A8D0KGU3_PIG</name>
<dbReference type="Ensembl" id="ENSSSCT00030087823.1">
    <property type="protein sequence ID" value="ENSSSCP00030040586.1"/>
    <property type="gene ID" value="ENSSSCG00030062781.1"/>
</dbReference>
<dbReference type="OMA" id="RQPCLTP"/>
<dbReference type="Ensembl" id="ENSSSCT00040050125.1">
    <property type="protein sequence ID" value="ENSSSCP00040020814.1"/>
    <property type="gene ID" value="ENSSSCG00040037471.1"/>
</dbReference>
<sequence length="105" mass="10236">MPHPPGAAVWKVLLTAEASITRGAGASEGGHVVCAGAWATGTAQTLIYISGAAGTSKAREAGAGKGAHSILTGAAIQAGVCSQKGGGLVTHPGSYQPSLTWPCLV</sequence>
<accession>A0A8D0KGU3</accession>
<dbReference type="Ensembl" id="ENSSSCT00045065245.1">
    <property type="protein sequence ID" value="ENSSSCP00045046156.1"/>
    <property type="gene ID" value="ENSSSCG00045037764.1"/>
</dbReference>
<dbReference type="Proteomes" id="UP000694728">
    <property type="component" value="Unplaced"/>
</dbReference>
<dbReference type="AlphaFoldDB" id="A0A8D0KGU3"/>
<dbReference type="Proteomes" id="UP000694723">
    <property type="component" value="Unplaced"/>
</dbReference>
<dbReference type="Proteomes" id="UP000694725">
    <property type="component" value="Unplaced"/>
</dbReference>
<proteinExistence type="predicted"/>
<reference evidence="1" key="1">
    <citation type="submission" date="2025-05" db="UniProtKB">
        <authorList>
            <consortium name="Ensembl"/>
        </authorList>
    </citation>
    <scope>IDENTIFICATION</scope>
</reference>
<dbReference type="Proteomes" id="UP000694724">
    <property type="component" value="Unplaced"/>
</dbReference>
<dbReference type="Ensembl" id="ENSSSCT00055012410.1">
    <property type="protein sequence ID" value="ENSSSCP00055009776.1"/>
    <property type="gene ID" value="ENSSSCG00055006420.1"/>
</dbReference>
<dbReference type="Proteomes" id="UP000694726">
    <property type="component" value="Unplaced"/>
</dbReference>
<evidence type="ECO:0000313" key="2">
    <source>
        <dbReference type="Proteomes" id="UP000694726"/>
    </source>
</evidence>
<organism evidence="1 2">
    <name type="scientific">Sus scrofa</name>
    <name type="common">Pig</name>
    <dbReference type="NCBI Taxonomy" id="9823"/>
    <lineage>
        <taxon>Eukaryota</taxon>
        <taxon>Metazoa</taxon>
        <taxon>Chordata</taxon>
        <taxon>Craniata</taxon>
        <taxon>Vertebrata</taxon>
        <taxon>Euteleostomi</taxon>
        <taxon>Mammalia</taxon>
        <taxon>Eutheria</taxon>
        <taxon>Laurasiatheria</taxon>
        <taxon>Artiodactyla</taxon>
        <taxon>Suina</taxon>
        <taxon>Suidae</taxon>
        <taxon>Sus</taxon>
    </lineage>
</organism>
<evidence type="ECO:0000313" key="1">
    <source>
        <dbReference type="Ensembl" id="ENSSSCP00015013293.1"/>
    </source>
</evidence>
<dbReference type="Proteomes" id="UP000694722">
    <property type="component" value="Unplaced"/>
</dbReference>
<dbReference type="Proteomes" id="UP000694571">
    <property type="component" value="Unplaced"/>
</dbReference>
<protein>
    <submittedName>
        <fullName evidence="1">Uncharacterized protein</fullName>
    </submittedName>
</protein>
<dbReference type="Ensembl" id="ENSSSCT00060088902.1">
    <property type="protein sequence ID" value="ENSSSCP00060038472.1"/>
    <property type="gene ID" value="ENSSSCG00060065138.1"/>
</dbReference>
<dbReference type="Ensembl" id="ENSSSCT00065005923.1">
    <property type="protein sequence ID" value="ENSSSCP00065002647.1"/>
    <property type="gene ID" value="ENSSSCG00065004317.1"/>
</dbReference>
<dbReference type="Ensembl" id="ENSSSCT00035105850.1">
    <property type="protein sequence ID" value="ENSSSCP00035045524.1"/>
    <property type="gene ID" value="ENSSSCG00035077673.1"/>
</dbReference>
<dbReference type="Ensembl" id="ENSSSCT00050016698.1">
    <property type="protein sequence ID" value="ENSSSCP00050006859.1"/>
    <property type="gene ID" value="ENSSSCG00050012387.1"/>
</dbReference>
<dbReference type="Ensembl" id="ENSSSCT00025090292.1">
    <property type="protein sequence ID" value="ENSSSCP00025039558.1"/>
    <property type="gene ID" value="ENSSSCG00025065795.1"/>
</dbReference>